<evidence type="ECO:0000313" key="1">
    <source>
        <dbReference type="EMBL" id="KAL3875922.1"/>
    </source>
</evidence>
<reference evidence="1 2" key="1">
    <citation type="submission" date="2024-11" db="EMBL/GenBank/DDBJ databases">
        <title>Chromosome-level genome assembly of the freshwater bivalve Anodonta woodiana.</title>
        <authorList>
            <person name="Chen X."/>
        </authorList>
    </citation>
    <scope>NUCLEOTIDE SEQUENCE [LARGE SCALE GENOMIC DNA]</scope>
    <source>
        <strain evidence="1">MN2024</strain>
        <tissue evidence="1">Gills</tissue>
    </source>
</reference>
<protein>
    <submittedName>
        <fullName evidence="1">Uncharacterized protein</fullName>
    </submittedName>
</protein>
<name>A0ABD3WQ53_SINWO</name>
<accession>A0ABD3WQ53</accession>
<evidence type="ECO:0000313" key="2">
    <source>
        <dbReference type="Proteomes" id="UP001634394"/>
    </source>
</evidence>
<keyword evidence="2" id="KW-1185">Reference proteome</keyword>
<dbReference type="AlphaFoldDB" id="A0ABD3WQ53"/>
<dbReference type="EMBL" id="JBJQND010000005">
    <property type="protein sequence ID" value="KAL3875922.1"/>
    <property type="molecule type" value="Genomic_DNA"/>
</dbReference>
<organism evidence="1 2">
    <name type="scientific">Sinanodonta woodiana</name>
    <name type="common">Chinese pond mussel</name>
    <name type="synonym">Anodonta woodiana</name>
    <dbReference type="NCBI Taxonomy" id="1069815"/>
    <lineage>
        <taxon>Eukaryota</taxon>
        <taxon>Metazoa</taxon>
        <taxon>Spiralia</taxon>
        <taxon>Lophotrochozoa</taxon>
        <taxon>Mollusca</taxon>
        <taxon>Bivalvia</taxon>
        <taxon>Autobranchia</taxon>
        <taxon>Heteroconchia</taxon>
        <taxon>Palaeoheterodonta</taxon>
        <taxon>Unionida</taxon>
        <taxon>Unionoidea</taxon>
        <taxon>Unionidae</taxon>
        <taxon>Unioninae</taxon>
        <taxon>Sinanodonta</taxon>
    </lineage>
</organism>
<sequence>MEVKPSDETPETAEKWIEILTPNRTNLKTPQKDIIHIQISKQFEALTNGDGIEILNLSGEKLIPPDKLYPISKGKLANNNKKAINFSSSLEEKSEVRQEKRDIRKTVSQLFVDGEKRGNPKGR</sequence>
<comment type="caution">
    <text evidence="1">The sequence shown here is derived from an EMBL/GenBank/DDBJ whole genome shotgun (WGS) entry which is preliminary data.</text>
</comment>
<gene>
    <name evidence="1" type="ORF">ACJMK2_033826</name>
</gene>
<dbReference type="Proteomes" id="UP001634394">
    <property type="component" value="Unassembled WGS sequence"/>
</dbReference>
<proteinExistence type="predicted"/>